<dbReference type="InterPro" id="IPR016032">
    <property type="entry name" value="Sig_transdc_resp-reg_C-effctor"/>
</dbReference>
<feature type="region of interest" description="Disordered" evidence="1">
    <location>
        <begin position="569"/>
        <end position="590"/>
    </location>
</feature>
<name>A0A6N7EH00_9MICO</name>
<accession>A0A6N7EH00</accession>
<evidence type="ECO:0000259" key="2">
    <source>
        <dbReference type="SMART" id="SM01043"/>
    </source>
</evidence>
<dbReference type="PANTHER" id="PTHR35807">
    <property type="entry name" value="TRANSCRIPTIONAL REGULATOR REDD-RELATED"/>
    <property type="match status" value="1"/>
</dbReference>
<dbReference type="InterPro" id="IPR051677">
    <property type="entry name" value="AfsR-DnrI-RedD_regulator"/>
</dbReference>
<keyword evidence="4" id="KW-1185">Reference proteome</keyword>
<comment type="caution">
    <text evidence="3">The sequence shown here is derived from an EMBL/GenBank/DDBJ whole genome shotgun (WGS) entry which is preliminary data.</text>
</comment>
<evidence type="ECO:0000256" key="1">
    <source>
        <dbReference type="SAM" id="MobiDB-lite"/>
    </source>
</evidence>
<dbReference type="GO" id="GO:0006355">
    <property type="term" value="P:regulation of DNA-templated transcription"/>
    <property type="evidence" value="ECO:0007669"/>
    <property type="project" value="InterPro"/>
</dbReference>
<gene>
    <name evidence="3" type="ORF">GB881_10190</name>
</gene>
<dbReference type="RefSeq" id="WP_152195634.1">
    <property type="nucleotide sequence ID" value="NZ_VUKD01000003.1"/>
</dbReference>
<dbReference type="Proteomes" id="UP000437709">
    <property type="component" value="Unassembled WGS sequence"/>
</dbReference>
<dbReference type="InterPro" id="IPR005158">
    <property type="entry name" value="BTAD"/>
</dbReference>
<feature type="domain" description="Bacterial transcriptional activator" evidence="2">
    <location>
        <begin position="104"/>
        <end position="228"/>
    </location>
</feature>
<evidence type="ECO:0000313" key="4">
    <source>
        <dbReference type="Proteomes" id="UP000437709"/>
    </source>
</evidence>
<dbReference type="Gene3D" id="1.25.40.10">
    <property type="entry name" value="Tetratricopeptide repeat domain"/>
    <property type="match status" value="1"/>
</dbReference>
<dbReference type="GO" id="GO:0003677">
    <property type="term" value="F:DNA binding"/>
    <property type="evidence" value="ECO:0007669"/>
    <property type="project" value="InterPro"/>
</dbReference>
<proteinExistence type="predicted"/>
<reference evidence="3 4" key="1">
    <citation type="submission" date="2019-10" db="EMBL/GenBank/DDBJ databases">
        <title>Georgenia wutianyii sp. nov. and Georgenia yuyongxinii sp. nov. isolated from plateau pika (Ochotona curzoniae) in the Qinghai-Tibet plateau of China.</title>
        <authorList>
            <person name="Tian Z."/>
        </authorList>
    </citation>
    <scope>NUCLEOTIDE SEQUENCE [LARGE SCALE GENOMIC DNA]</scope>
    <source>
        <strain evidence="3 4">JCM 19765</strain>
    </source>
</reference>
<dbReference type="InterPro" id="IPR011990">
    <property type="entry name" value="TPR-like_helical_dom_sf"/>
</dbReference>
<sequence length="590" mass="62775">MDGVPLSIHLLGDFSVTVGGRPIPDSAWHRRKATELVKLLVLAPRHRLPREQVMEALWPEGDPDTGGARVRKAAFHARRLLGVPDGVVLADGSVALAPGHRVRSDVADFTAAATAALRDADETACRTAAALYGGDLLPEDPYAPWCDAERDRLRSLYLRTLAGGRLWGRLVVEDPTDERAHREIIRAHLADGDRSAAIRQFGELRTALRTELGISPGRETVAVYEQVLAMDSAPAPTPAERARALLVWAAVHRERADLAEAERTALEVRALAVDAGLAGELTEASEILGLVAYARGSWQEDFAREFLATLTSTPELAPFLFDANMCMSEFALGEQDGTDAVGRLAEQMIDDGERLAAPQARALGLLLRGEAGLLADDDPARVHADLTVAERSWPADAITGRALSAARLAHLAARQHDHDAAGRAHRRALGLARRSAIPEHLLPCVYGGLLESAPPGQGAAVLAEAEAEIGELAMCEPCAMALRVAAARVCAQTRETARGRIYLADAERVSRMWTGGPWHAAVLEARAHLDHADGGDVAVVAGLLERAATGFEAAGRPREATRCRRAAARWSAHPSSTPGAAGNAAGTAAS</sequence>
<dbReference type="Pfam" id="PF03704">
    <property type="entry name" value="BTAD"/>
    <property type="match status" value="1"/>
</dbReference>
<dbReference type="EMBL" id="WHPC01000035">
    <property type="protein sequence ID" value="MPV37409.1"/>
    <property type="molecule type" value="Genomic_DNA"/>
</dbReference>
<protein>
    <submittedName>
        <fullName evidence="3">Transcriptional activator domain-containing protein</fullName>
    </submittedName>
</protein>
<dbReference type="Gene3D" id="1.10.10.10">
    <property type="entry name" value="Winged helix-like DNA-binding domain superfamily/Winged helix DNA-binding domain"/>
    <property type="match status" value="1"/>
</dbReference>
<evidence type="ECO:0000313" key="3">
    <source>
        <dbReference type="EMBL" id="MPV37409.1"/>
    </source>
</evidence>
<dbReference type="InterPro" id="IPR036388">
    <property type="entry name" value="WH-like_DNA-bd_sf"/>
</dbReference>
<organism evidence="3 4">
    <name type="scientific">Georgenia subflava</name>
    <dbReference type="NCBI Taxonomy" id="1622177"/>
    <lineage>
        <taxon>Bacteria</taxon>
        <taxon>Bacillati</taxon>
        <taxon>Actinomycetota</taxon>
        <taxon>Actinomycetes</taxon>
        <taxon>Micrococcales</taxon>
        <taxon>Bogoriellaceae</taxon>
        <taxon>Georgenia</taxon>
    </lineage>
</organism>
<dbReference type="SUPFAM" id="SSF48452">
    <property type="entry name" value="TPR-like"/>
    <property type="match status" value="1"/>
</dbReference>
<dbReference type="OrthoDB" id="3294840at2"/>
<dbReference type="AlphaFoldDB" id="A0A6N7EH00"/>
<dbReference type="SMART" id="SM01043">
    <property type="entry name" value="BTAD"/>
    <property type="match status" value="1"/>
</dbReference>
<dbReference type="SUPFAM" id="SSF46894">
    <property type="entry name" value="C-terminal effector domain of the bipartite response regulators"/>
    <property type="match status" value="1"/>
</dbReference>